<feature type="compositionally biased region" description="Low complexity" evidence="7">
    <location>
        <begin position="937"/>
        <end position="961"/>
    </location>
</feature>
<dbReference type="SUPFAM" id="SSF55048">
    <property type="entry name" value="Probable ACP-binding domain of malonyl-CoA ACP transacylase"/>
    <property type="match status" value="1"/>
</dbReference>
<dbReference type="Pfam" id="PF00109">
    <property type="entry name" value="ketoacyl-synt"/>
    <property type="match status" value="1"/>
</dbReference>
<evidence type="ECO:0000259" key="8">
    <source>
        <dbReference type="PROSITE" id="PS52004"/>
    </source>
</evidence>
<evidence type="ECO:0000256" key="4">
    <source>
        <dbReference type="ARBA" id="ARBA00022679"/>
    </source>
</evidence>
<dbReference type="InterPro" id="IPR009081">
    <property type="entry name" value="PP-bd_ACP"/>
</dbReference>
<feature type="compositionally biased region" description="Low complexity" evidence="7">
    <location>
        <begin position="1120"/>
        <end position="1134"/>
    </location>
</feature>
<dbReference type="InterPro" id="IPR015422">
    <property type="entry name" value="PyrdxlP-dep_Trfase_small"/>
</dbReference>
<keyword evidence="4" id="KW-0808">Transferase</keyword>
<dbReference type="Gene3D" id="3.90.1150.10">
    <property type="entry name" value="Aspartate Aminotransferase, domain 1"/>
    <property type="match status" value="1"/>
</dbReference>
<dbReference type="InterPro" id="IPR001917">
    <property type="entry name" value="Aminotrans_II_pyridoxalP_BS"/>
</dbReference>
<name>A0ABV5VBV8_9ACTN</name>
<keyword evidence="2" id="KW-0596">Phosphopantetheine</keyword>
<keyword evidence="3" id="KW-0597">Phosphoprotein</keyword>
<evidence type="ECO:0000256" key="1">
    <source>
        <dbReference type="ARBA" id="ARBA00001933"/>
    </source>
</evidence>
<dbReference type="CDD" id="cd00833">
    <property type="entry name" value="PKS"/>
    <property type="match status" value="1"/>
</dbReference>
<protein>
    <submittedName>
        <fullName evidence="9">Type I polyketide synthase</fullName>
    </submittedName>
</protein>
<dbReference type="PANTHER" id="PTHR43775">
    <property type="entry name" value="FATTY ACID SYNTHASE"/>
    <property type="match status" value="1"/>
</dbReference>
<feature type="region of interest" description="Disordered" evidence="7">
    <location>
        <begin position="1120"/>
        <end position="1151"/>
    </location>
</feature>
<dbReference type="SMART" id="SM00825">
    <property type="entry name" value="PKS_KS"/>
    <property type="match status" value="1"/>
</dbReference>
<dbReference type="Gene3D" id="3.30.70.3290">
    <property type="match status" value="1"/>
</dbReference>
<keyword evidence="10" id="KW-1185">Reference proteome</keyword>
<dbReference type="InterPro" id="IPR032821">
    <property type="entry name" value="PKS_assoc"/>
</dbReference>
<proteinExistence type="predicted"/>
<dbReference type="Pfam" id="PF00698">
    <property type="entry name" value="Acyl_transf_1"/>
    <property type="match status" value="1"/>
</dbReference>
<dbReference type="Pfam" id="PF02801">
    <property type="entry name" value="Ketoacyl-synt_C"/>
    <property type="match status" value="1"/>
</dbReference>
<dbReference type="SUPFAM" id="SSF53383">
    <property type="entry name" value="PLP-dependent transferases"/>
    <property type="match status" value="1"/>
</dbReference>
<evidence type="ECO:0000256" key="5">
    <source>
        <dbReference type="ARBA" id="ARBA00022898"/>
    </source>
</evidence>
<dbReference type="InterPro" id="IPR016039">
    <property type="entry name" value="Thiolase-like"/>
</dbReference>
<accession>A0ABV5VBV8</accession>
<dbReference type="InterPro" id="IPR050091">
    <property type="entry name" value="PKS_NRPS_Biosynth_Enz"/>
</dbReference>
<evidence type="ECO:0000313" key="10">
    <source>
        <dbReference type="Proteomes" id="UP001589703"/>
    </source>
</evidence>
<dbReference type="CDD" id="cd06454">
    <property type="entry name" value="KBL_like"/>
    <property type="match status" value="1"/>
</dbReference>
<dbReference type="SUPFAM" id="SSF53901">
    <property type="entry name" value="Thiolase-like"/>
    <property type="match status" value="1"/>
</dbReference>
<dbReference type="InterPro" id="IPR016035">
    <property type="entry name" value="Acyl_Trfase/lysoPLipase"/>
</dbReference>
<dbReference type="InterPro" id="IPR015424">
    <property type="entry name" value="PyrdxlP-dep_Trfase"/>
</dbReference>
<feature type="region of interest" description="Disordered" evidence="7">
    <location>
        <begin position="918"/>
        <end position="973"/>
    </location>
</feature>
<dbReference type="InterPro" id="IPR036736">
    <property type="entry name" value="ACP-like_sf"/>
</dbReference>
<evidence type="ECO:0000256" key="6">
    <source>
        <dbReference type="ARBA" id="ARBA00023194"/>
    </source>
</evidence>
<dbReference type="Proteomes" id="UP001589703">
    <property type="component" value="Unassembled WGS sequence"/>
</dbReference>
<evidence type="ECO:0000256" key="2">
    <source>
        <dbReference type="ARBA" id="ARBA00022450"/>
    </source>
</evidence>
<evidence type="ECO:0000313" key="9">
    <source>
        <dbReference type="EMBL" id="MFB9735307.1"/>
    </source>
</evidence>
<dbReference type="Gene3D" id="1.10.1200.10">
    <property type="entry name" value="ACP-like"/>
    <property type="match status" value="1"/>
</dbReference>
<dbReference type="InterPro" id="IPR020841">
    <property type="entry name" value="PKS_Beta-ketoAc_synthase_dom"/>
</dbReference>
<dbReference type="Pfam" id="PF00550">
    <property type="entry name" value="PP-binding"/>
    <property type="match status" value="1"/>
</dbReference>
<dbReference type="InterPro" id="IPR015421">
    <property type="entry name" value="PyrdxlP-dep_Trfase_major"/>
</dbReference>
<dbReference type="Pfam" id="PF00155">
    <property type="entry name" value="Aminotran_1_2"/>
    <property type="match status" value="1"/>
</dbReference>
<gene>
    <name evidence="9" type="ORF">ACFFRO_09195</name>
</gene>
<dbReference type="InterPro" id="IPR014030">
    <property type="entry name" value="Ketoacyl_synth_N"/>
</dbReference>
<comment type="caution">
    <text evidence="9">The sequence shown here is derived from an EMBL/GenBank/DDBJ whole genome shotgun (WGS) entry which is preliminary data.</text>
</comment>
<dbReference type="RefSeq" id="WP_385858613.1">
    <property type="nucleotide sequence ID" value="NZ_JBHMAR010000007.1"/>
</dbReference>
<reference evidence="9 10" key="1">
    <citation type="submission" date="2024-09" db="EMBL/GenBank/DDBJ databases">
        <authorList>
            <person name="Sun Q."/>
            <person name="Mori K."/>
        </authorList>
    </citation>
    <scope>NUCLEOTIDE SEQUENCE [LARGE SCALE GENOMIC DNA]</scope>
    <source>
        <strain evidence="9 10">JCM 10918</strain>
    </source>
</reference>
<dbReference type="InterPro" id="IPR014031">
    <property type="entry name" value="Ketoacyl_synth_C"/>
</dbReference>
<dbReference type="InterPro" id="IPR014043">
    <property type="entry name" value="Acyl_transferase_dom"/>
</dbReference>
<organism evidence="9 10">
    <name type="scientific">Streptomyces thermocoprophilus</name>
    <dbReference type="NCBI Taxonomy" id="78356"/>
    <lineage>
        <taxon>Bacteria</taxon>
        <taxon>Bacillati</taxon>
        <taxon>Actinomycetota</taxon>
        <taxon>Actinomycetes</taxon>
        <taxon>Kitasatosporales</taxon>
        <taxon>Streptomycetaceae</taxon>
        <taxon>Streptomyces</taxon>
    </lineage>
</organism>
<dbReference type="PROSITE" id="PS52004">
    <property type="entry name" value="KS3_2"/>
    <property type="match status" value="1"/>
</dbReference>
<dbReference type="Gene3D" id="3.40.366.10">
    <property type="entry name" value="Malonyl-Coenzyme A Acyl Carrier Protein, domain 2"/>
    <property type="match status" value="1"/>
</dbReference>
<dbReference type="InterPro" id="IPR016036">
    <property type="entry name" value="Malonyl_transacylase_ACP-bd"/>
</dbReference>
<dbReference type="EMBL" id="JBHMAR010000007">
    <property type="protein sequence ID" value="MFB9735307.1"/>
    <property type="molecule type" value="Genomic_DNA"/>
</dbReference>
<evidence type="ECO:0000256" key="7">
    <source>
        <dbReference type="SAM" id="MobiDB-lite"/>
    </source>
</evidence>
<dbReference type="SUPFAM" id="SSF52151">
    <property type="entry name" value="FabD/lysophospholipase-like"/>
    <property type="match status" value="1"/>
</dbReference>
<dbReference type="InterPro" id="IPR001227">
    <property type="entry name" value="Ac_transferase_dom_sf"/>
</dbReference>
<comment type="cofactor">
    <cofactor evidence="1">
        <name>pyridoxal 5'-phosphate</name>
        <dbReference type="ChEBI" id="CHEBI:597326"/>
    </cofactor>
</comment>
<dbReference type="Gene3D" id="3.40.47.10">
    <property type="match status" value="1"/>
</dbReference>
<dbReference type="SMART" id="SM00827">
    <property type="entry name" value="PKS_AT"/>
    <property type="match status" value="1"/>
</dbReference>
<dbReference type="Pfam" id="PF16197">
    <property type="entry name" value="KAsynt_C_assoc"/>
    <property type="match status" value="1"/>
</dbReference>
<feature type="domain" description="Ketosynthase family 3 (KS3)" evidence="8">
    <location>
        <begin position="7"/>
        <end position="457"/>
    </location>
</feature>
<dbReference type="SUPFAM" id="SSF47336">
    <property type="entry name" value="ACP-like"/>
    <property type="match status" value="1"/>
</dbReference>
<sequence length="1575" mass="166188">MHLTDPARDIAVTGIGCRFPGAPDHHAYWRLLLGAERQFTAVPGERWDHRPFHAPGDRSAPDAAYTDRVAFLDGVDRFAALHYGLPPRRAEAMDPQHRLMLDVAREALDDAGLGRGGFDRETTGVFVALSVSDHKDLMTARIRALELLDDTDTARDPALARALRAHIERRTGPLNAFTLPGSLLNMAPAAISRHFDLGGPSFAVDAACSGSLIALDQAVHQLRAGACSTAVVGGAHISLTPDSLIGFSRLGALSAEGVCRPFDERADGFVLGEGAGALVLRRLADALSAGDRIYAVIKGTGAANDGAGPGPLTPTPEGQLRAMRRAYADAGLPPGSVGFLEAHGTGTTVGDRVEIEALRLLRGEHPAPCWLSSGKALIGHALAAAGIAGLIKTALVVHHRTVVPQPHTVPHPRLELDAAGLRLADTARPWPDGDTPRRAAVSSFGFGGTDVHVVLEQAPAPARPPRTRPAAKARTRPVARPQLVLVTAGSPALLRDHIDDLLRTLEAAPAPSVAALAHTLGGRAPLPSRLAVVATDPAALTERLRRARRQLADGERGDLGDDAWAADEPLPPHARRIAFVHPGQGSQRPGMLHDLYDRFPAFRRTLEVLGAAAGRDVTDLVYGVGDPERLTPTEVCQPVLGALQIAADRVLAGCGVRPGILLGHSVGEFAAATTAGFLDAEETVRLLAHRGRALREAEAGLYGGMLAVQADEDTCRRLLDGLADVWPACFNQPLQTVVSGGREGLDALRRVCAEAGVATLPLMVSNAFHTPRLAGADEAMRTDLAGRSLTAPRLPFVSAVSGAPCSDPEELRALWARHASSPVRFADAVRAAHDAGARIFLQVSGGGSLLTSVRRTLDGHDGVHVVPVDGPAPDDPPGLPRALARLAVLGVPVDPRALVEEADRRVLDLPPARLDARPCWTRREAPTTPAPAPAPASAPAAPALPAPRAVPDLAPDLAPEPDSAPVPDPEPSKIPVRELLDVLHRQTTLLHRIAETLCGVVTGTGAEPPPGGAPADGAERAVPAVQAVRPDLDASAVRAEPAAPSECTDPVARVVREEIARVGAFPPDHVRADHSLVDDLGFDSLMLTDLFTALKRRWPTLTVDERSARPTVAEVTALVPPDAASATGPAPATATDDRRAPEPPVPSPAPAALYERSAPHAVEHLRVDDFPEVAAHRARKALLDELRLPNPYLMVHDSGLTDRTVVDGRELISFSGFNYLGLATHPKVRAAAQEAVERYGTSASASRLLSGSRPLHLELERELARHLGTEDALTLTSGHATNVTVIGHLVGPEDLIVYDALAHDSILQGCRLSGATRRPFPHDDAAALDALLGRVRDRYRRVLIVVEGVYSMDGDIADLPALVAVKRRHGALLMVDEAHSIGVLGENGRGVGEHCGVERADVDVWMGTLSKALAGCGGYAAASRAVVDWLRYTAPGFVYSTGMTPADTAAALAALRLLREEPRRLVRLRENAELFLRLARRAGVDTGGSGGTPVVPCVVGDSARTLRLAQGMFRRGISVNPILHPAVPEELARLRFFVTAAHTPEQLRSTVAALRLEMTDLDAAGAGGTGLESAA</sequence>
<dbReference type="PROSITE" id="PS00599">
    <property type="entry name" value="AA_TRANSFER_CLASS_2"/>
    <property type="match status" value="1"/>
</dbReference>
<dbReference type="Gene3D" id="3.40.640.10">
    <property type="entry name" value="Type I PLP-dependent aspartate aminotransferase-like (Major domain)"/>
    <property type="match status" value="1"/>
</dbReference>
<keyword evidence="6" id="KW-0045">Antibiotic biosynthesis</keyword>
<evidence type="ECO:0000256" key="3">
    <source>
        <dbReference type="ARBA" id="ARBA00022553"/>
    </source>
</evidence>
<keyword evidence="5" id="KW-0663">Pyridoxal phosphate</keyword>
<dbReference type="InterPro" id="IPR004839">
    <property type="entry name" value="Aminotransferase_I/II_large"/>
</dbReference>
<dbReference type="PANTHER" id="PTHR43775:SF37">
    <property type="entry name" value="SI:DKEY-61P9.11"/>
    <property type="match status" value="1"/>
</dbReference>